<dbReference type="EMBL" id="QEOP01000002">
    <property type="protein sequence ID" value="PVZ93801.1"/>
    <property type="molecule type" value="Genomic_DNA"/>
</dbReference>
<feature type="domain" description="Mandelate racemase/muconate lactonizing enzyme C-terminal" evidence="3">
    <location>
        <begin position="131"/>
        <end position="236"/>
    </location>
</feature>
<dbReference type="InterPro" id="IPR036849">
    <property type="entry name" value="Enolase-like_C_sf"/>
</dbReference>
<dbReference type="AlphaFoldDB" id="A0A2V1HN11"/>
<evidence type="ECO:0000313" key="5">
    <source>
        <dbReference type="Proteomes" id="UP000244893"/>
    </source>
</evidence>
<proteinExistence type="predicted"/>
<gene>
    <name evidence="4" type="ORF">DDQ50_08405</name>
</gene>
<keyword evidence="1" id="KW-0456">Lyase</keyword>
<dbReference type="GO" id="GO:0016829">
    <property type="term" value="F:lyase activity"/>
    <property type="evidence" value="ECO:0007669"/>
    <property type="project" value="UniProtKB-KW"/>
</dbReference>
<dbReference type="SUPFAM" id="SSF51604">
    <property type="entry name" value="Enolase C-terminal domain-like"/>
    <property type="match status" value="1"/>
</dbReference>
<comment type="caution">
    <text evidence="4">The sequence shown here is derived from an EMBL/GenBank/DDBJ whole genome shotgun (WGS) entry which is preliminary data.</text>
</comment>
<dbReference type="SMART" id="SM00922">
    <property type="entry name" value="MR_MLE"/>
    <property type="match status" value="1"/>
</dbReference>
<dbReference type="Pfam" id="PF02746">
    <property type="entry name" value="MR_MLE_N"/>
    <property type="match status" value="1"/>
</dbReference>
<dbReference type="Pfam" id="PF13378">
    <property type="entry name" value="MR_MLE_C"/>
    <property type="match status" value="1"/>
</dbReference>
<dbReference type="InterPro" id="IPR013342">
    <property type="entry name" value="Mandelate_racemase_C"/>
</dbReference>
<accession>A0A2V1HN11</accession>
<dbReference type="InterPro" id="IPR034593">
    <property type="entry name" value="DgoD-like"/>
</dbReference>
<keyword evidence="5" id="KW-1185">Reference proteome</keyword>
<sequence>MKITSLRTVTVDFYRTNLVFLVVDTDEGITGVAEATLEGQEFAVQGAVRVLEQAVLGLDPTRISQTIYEVARNGYWRGGPVTGTAFSALEMAMWDISAKALGVPVHRMLGGAIRDRVRAYANGWFSGAEKPEDFAEAAVATVAYGFRGLKWDPFEAADRNTTDRDLDRMLEVVAAVRDAVGSDIELFIEGHGRFDVPSAIRIARRLEKFNPVFFEEPCPPEGLDAMIEIRSKSPVAIAAGERWYGRQGFVSALERGAVDFVQPDVTHAGGLLELSFISTLADHHYVPFAPHNPSGPLSTAATLQLGATLPNFRYLEIMAVDVPWRSDVSNENLQLTAEGDVMIPEGVGLGIELDFEAIAEHPYSPHPMRIFQDAVANIRPTDARSYFNRGPGQTEEAPPVGLVGAA</sequence>
<dbReference type="SFLD" id="SFLDS00001">
    <property type="entry name" value="Enolase"/>
    <property type="match status" value="1"/>
</dbReference>
<dbReference type="SFLD" id="SFLDG00179">
    <property type="entry name" value="mandelate_racemase"/>
    <property type="match status" value="1"/>
</dbReference>
<dbReference type="SUPFAM" id="SSF54826">
    <property type="entry name" value="Enolase N-terminal domain-like"/>
    <property type="match status" value="1"/>
</dbReference>
<evidence type="ECO:0000256" key="1">
    <source>
        <dbReference type="ARBA" id="ARBA00023239"/>
    </source>
</evidence>
<dbReference type="InterPro" id="IPR029017">
    <property type="entry name" value="Enolase-like_N"/>
</dbReference>
<reference evidence="4 5" key="1">
    <citation type="submission" date="2018-05" db="EMBL/GenBank/DDBJ databases">
        <title>Amnibacterium sp. M8JJ-5, whole genome shotgun sequence.</title>
        <authorList>
            <person name="Tuo L."/>
        </authorList>
    </citation>
    <scope>NUCLEOTIDE SEQUENCE [LARGE SCALE GENOMIC DNA]</scope>
    <source>
        <strain evidence="4 5">M8JJ-5</strain>
    </source>
</reference>
<evidence type="ECO:0000313" key="4">
    <source>
        <dbReference type="EMBL" id="PVZ93801.1"/>
    </source>
</evidence>
<dbReference type="InterPro" id="IPR029065">
    <property type="entry name" value="Enolase_C-like"/>
</dbReference>
<feature type="region of interest" description="Disordered" evidence="2">
    <location>
        <begin position="386"/>
        <end position="406"/>
    </location>
</feature>
<dbReference type="Gene3D" id="3.20.20.120">
    <property type="entry name" value="Enolase-like C-terminal domain"/>
    <property type="match status" value="1"/>
</dbReference>
<evidence type="ECO:0000259" key="3">
    <source>
        <dbReference type="SMART" id="SM00922"/>
    </source>
</evidence>
<name>A0A2V1HN11_9MICO</name>
<dbReference type="PANTHER" id="PTHR48080">
    <property type="entry name" value="D-GALACTONATE DEHYDRATASE-RELATED"/>
    <property type="match status" value="1"/>
</dbReference>
<dbReference type="Proteomes" id="UP000244893">
    <property type="component" value="Unassembled WGS sequence"/>
</dbReference>
<dbReference type="InterPro" id="IPR013341">
    <property type="entry name" value="Mandelate_racemase_N_dom"/>
</dbReference>
<dbReference type="OrthoDB" id="9802699at2"/>
<dbReference type="RefSeq" id="WP_116756315.1">
    <property type="nucleotide sequence ID" value="NZ_JBHUEX010000001.1"/>
</dbReference>
<evidence type="ECO:0000256" key="2">
    <source>
        <dbReference type="SAM" id="MobiDB-lite"/>
    </source>
</evidence>
<dbReference type="Gene3D" id="3.30.390.10">
    <property type="entry name" value="Enolase-like, N-terminal domain"/>
    <property type="match status" value="1"/>
</dbReference>
<protein>
    <submittedName>
        <fullName evidence="4">Mandelate racemase</fullName>
    </submittedName>
</protein>
<organism evidence="4 5">
    <name type="scientific">Amnibacterium flavum</name>
    <dbReference type="NCBI Taxonomy" id="2173173"/>
    <lineage>
        <taxon>Bacteria</taxon>
        <taxon>Bacillati</taxon>
        <taxon>Actinomycetota</taxon>
        <taxon>Actinomycetes</taxon>
        <taxon>Micrococcales</taxon>
        <taxon>Microbacteriaceae</taxon>
        <taxon>Amnibacterium</taxon>
    </lineage>
</organism>
<dbReference type="CDD" id="cd03316">
    <property type="entry name" value="MR_like"/>
    <property type="match status" value="1"/>
</dbReference>
<dbReference type="PANTHER" id="PTHR48080:SF2">
    <property type="entry name" value="D-GALACTONATE DEHYDRATASE"/>
    <property type="match status" value="1"/>
</dbReference>